<dbReference type="SUPFAM" id="SSF55797">
    <property type="entry name" value="PR-1-like"/>
    <property type="match status" value="1"/>
</dbReference>
<evidence type="ECO:0000259" key="2">
    <source>
        <dbReference type="SMART" id="SM00198"/>
    </source>
</evidence>
<evidence type="ECO:0000313" key="3">
    <source>
        <dbReference type="EMBL" id="CAF1185807.1"/>
    </source>
</evidence>
<sequence length="237" mass="27216">MSINTHLIVTYNLFTFKHFHIRFRIMYKALQIFVLCIFVVCMTTADIGEQSHNGSFLPPELTNEGLHLKNIFNSFFPYKLLNRQRRASSNFQQEMLYSHNKYRARHCVPALQLDSGLTRSAQSYAEKLARINQMIHSNTPNLGENLYMMRSSARLGNINGGQATDNWYNEVKQYNYGRPGFSMATGHFTQVVWKSTKRIGVGYAFTNDGRTVYVVAQYSPPGNYQGQFPANVLQARC</sequence>
<feature type="domain" description="SCP" evidence="2">
    <location>
        <begin position="90"/>
        <end position="226"/>
    </location>
</feature>
<dbReference type="OrthoDB" id="337038at2759"/>
<dbReference type="FunFam" id="3.40.33.10:FF:000002">
    <property type="entry name" value="Golgi-associated plant pathogenesis-related protein 1"/>
    <property type="match status" value="1"/>
</dbReference>
<dbReference type="EMBL" id="CAJNOJ010000139">
    <property type="protein sequence ID" value="CAF1185807.1"/>
    <property type="molecule type" value="Genomic_DNA"/>
</dbReference>
<keyword evidence="1" id="KW-0472">Membrane</keyword>
<dbReference type="CDD" id="cd05382">
    <property type="entry name" value="CAP_GAPR1-like"/>
    <property type="match status" value="1"/>
</dbReference>
<accession>A0A814VEA1</accession>
<dbReference type="InterPro" id="IPR014044">
    <property type="entry name" value="CAP_dom"/>
</dbReference>
<dbReference type="InterPro" id="IPR018244">
    <property type="entry name" value="Allrgn_V5/Tpx1_CS"/>
</dbReference>
<dbReference type="SMART" id="SM00198">
    <property type="entry name" value="SCP"/>
    <property type="match status" value="1"/>
</dbReference>
<reference evidence="3" key="1">
    <citation type="submission" date="2021-02" db="EMBL/GenBank/DDBJ databases">
        <authorList>
            <person name="Nowell W R."/>
        </authorList>
    </citation>
    <scope>NUCLEOTIDE SEQUENCE</scope>
</reference>
<dbReference type="InterPro" id="IPR001283">
    <property type="entry name" value="CRISP-related"/>
</dbReference>
<organism evidence="3 4">
    <name type="scientific">Adineta ricciae</name>
    <name type="common">Rotifer</name>
    <dbReference type="NCBI Taxonomy" id="249248"/>
    <lineage>
        <taxon>Eukaryota</taxon>
        <taxon>Metazoa</taxon>
        <taxon>Spiralia</taxon>
        <taxon>Gnathifera</taxon>
        <taxon>Rotifera</taxon>
        <taxon>Eurotatoria</taxon>
        <taxon>Bdelloidea</taxon>
        <taxon>Adinetida</taxon>
        <taxon>Adinetidae</taxon>
        <taxon>Adineta</taxon>
    </lineage>
</organism>
<dbReference type="Gene3D" id="3.40.33.10">
    <property type="entry name" value="CAP"/>
    <property type="match status" value="1"/>
</dbReference>
<comment type="caution">
    <text evidence="3">The sequence shown here is derived from an EMBL/GenBank/DDBJ whole genome shotgun (WGS) entry which is preliminary data.</text>
</comment>
<dbReference type="PRINTS" id="PR00837">
    <property type="entry name" value="V5TPXLIKE"/>
</dbReference>
<dbReference type="InterPro" id="IPR034113">
    <property type="entry name" value="SCP_GAPR1-like"/>
</dbReference>
<evidence type="ECO:0000313" key="4">
    <source>
        <dbReference type="Proteomes" id="UP000663852"/>
    </source>
</evidence>
<name>A0A814VEA1_ADIRI</name>
<dbReference type="GO" id="GO:0005576">
    <property type="term" value="C:extracellular region"/>
    <property type="evidence" value="ECO:0007669"/>
    <property type="project" value="InterPro"/>
</dbReference>
<dbReference type="Pfam" id="PF00188">
    <property type="entry name" value="CAP"/>
    <property type="match status" value="1"/>
</dbReference>
<dbReference type="Proteomes" id="UP000663852">
    <property type="component" value="Unassembled WGS sequence"/>
</dbReference>
<gene>
    <name evidence="3" type="ORF">EDS130_LOCUS24514</name>
</gene>
<keyword evidence="1" id="KW-1133">Transmembrane helix</keyword>
<dbReference type="InterPro" id="IPR035940">
    <property type="entry name" value="CAP_sf"/>
</dbReference>
<dbReference type="PROSITE" id="PS01009">
    <property type="entry name" value="CRISP_1"/>
    <property type="match status" value="1"/>
</dbReference>
<dbReference type="PANTHER" id="PTHR10334">
    <property type="entry name" value="CYSTEINE-RICH SECRETORY PROTEIN-RELATED"/>
    <property type="match status" value="1"/>
</dbReference>
<protein>
    <recommendedName>
        <fullName evidence="2">SCP domain-containing protein</fullName>
    </recommendedName>
</protein>
<feature type="transmembrane region" description="Helical" evidence="1">
    <location>
        <begin position="25"/>
        <end position="45"/>
    </location>
</feature>
<evidence type="ECO:0000256" key="1">
    <source>
        <dbReference type="SAM" id="Phobius"/>
    </source>
</evidence>
<proteinExistence type="predicted"/>
<dbReference type="AlphaFoldDB" id="A0A814VEA1"/>
<keyword evidence="1" id="KW-0812">Transmembrane</keyword>